<dbReference type="PANTHER" id="PTHR33490">
    <property type="entry name" value="BLR5614 PROTEIN-RELATED"/>
    <property type="match status" value="1"/>
</dbReference>
<dbReference type="EMBL" id="BLPF01000002">
    <property type="protein sequence ID" value="GFJ82002.1"/>
    <property type="molecule type" value="Genomic_DNA"/>
</dbReference>
<protein>
    <recommendedName>
        <fullName evidence="1">Transglutaminase-like domain-containing protein</fullName>
    </recommendedName>
</protein>
<name>A0A6V8K9V6_9ACTN</name>
<accession>A0A6V8K9V6</accession>
<dbReference type="InterPro" id="IPR038765">
    <property type="entry name" value="Papain-like_cys_pep_sf"/>
</dbReference>
<dbReference type="Gene3D" id="3.10.620.30">
    <property type="match status" value="1"/>
</dbReference>
<reference evidence="2 3" key="1">
    <citation type="submission" date="2020-03" db="EMBL/GenBank/DDBJ databases">
        <title>Whole genome shotgun sequence of Phytohabitans houttuyneae NBRC 108639.</title>
        <authorList>
            <person name="Komaki H."/>
            <person name="Tamura T."/>
        </authorList>
    </citation>
    <scope>NUCLEOTIDE SEQUENCE [LARGE SCALE GENOMIC DNA]</scope>
    <source>
        <strain evidence="2 3">NBRC 108639</strain>
    </source>
</reference>
<evidence type="ECO:0000259" key="1">
    <source>
        <dbReference type="SMART" id="SM00460"/>
    </source>
</evidence>
<evidence type="ECO:0000313" key="2">
    <source>
        <dbReference type="EMBL" id="GFJ82002.1"/>
    </source>
</evidence>
<evidence type="ECO:0000313" key="3">
    <source>
        <dbReference type="Proteomes" id="UP000482800"/>
    </source>
</evidence>
<dbReference type="InterPro" id="IPR002931">
    <property type="entry name" value="Transglutaminase-like"/>
</dbReference>
<dbReference type="AlphaFoldDB" id="A0A6V8K9V6"/>
<proteinExistence type="predicted"/>
<dbReference type="Pfam" id="PF08379">
    <property type="entry name" value="Bact_transglu_N"/>
    <property type="match status" value="1"/>
</dbReference>
<reference evidence="2 3" key="2">
    <citation type="submission" date="2020-03" db="EMBL/GenBank/DDBJ databases">
        <authorList>
            <person name="Ichikawa N."/>
            <person name="Kimura A."/>
            <person name="Kitahashi Y."/>
            <person name="Uohara A."/>
        </authorList>
    </citation>
    <scope>NUCLEOTIDE SEQUENCE [LARGE SCALE GENOMIC DNA]</scope>
    <source>
        <strain evidence="2 3">NBRC 108639</strain>
    </source>
</reference>
<dbReference type="SMART" id="SM00460">
    <property type="entry name" value="TGc"/>
    <property type="match status" value="1"/>
</dbReference>
<keyword evidence="3" id="KW-1185">Reference proteome</keyword>
<organism evidence="2 3">
    <name type="scientific">Phytohabitans houttuyneae</name>
    <dbReference type="NCBI Taxonomy" id="1076126"/>
    <lineage>
        <taxon>Bacteria</taxon>
        <taxon>Bacillati</taxon>
        <taxon>Actinomycetota</taxon>
        <taxon>Actinomycetes</taxon>
        <taxon>Micromonosporales</taxon>
        <taxon>Micromonosporaceae</taxon>
    </lineage>
</organism>
<sequence length="280" mass="30645">MTWRIAIRHRTGYRYGGPVRASYNEARLTPPSVDGQRTLHAALEVTPAARPLRYVDYWGTTVDAFDIHIPHTELVVLATSTVETAGPRPAPVDVDWTHLASRAVRERFGELLAPSRYVQEEPEIAELGQSLRTGSTPMQAGLRAAEWTHETLRYEPGATHVHTSSAEARAAGKGVCQDFAHITLALLRAVGLPARYVSGYLHPTVEAEIGEVTPGQSHAWVEFWAGGWIPVDPTSLAEVASRHVLLARGRDYADVRPLSGVYSGQKAELFGVTVEITRLG</sequence>
<comment type="caution">
    <text evidence="2">The sequence shown here is derived from an EMBL/GenBank/DDBJ whole genome shotgun (WGS) entry which is preliminary data.</text>
</comment>
<dbReference type="InterPro" id="IPR013589">
    <property type="entry name" value="Bac_transglu_N"/>
</dbReference>
<dbReference type="SUPFAM" id="SSF54001">
    <property type="entry name" value="Cysteine proteinases"/>
    <property type="match status" value="1"/>
</dbReference>
<dbReference type="Proteomes" id="UP000482800">
    <property type="component" value="Unassembled WGS sequence"/>
</dbReference>
<gene>
    <name evidence="2" type="ORF">Phou_061820</name>
</gene>
<dbReference type="Pfam" id="PF01841">
    <property type="entry name" value="Transglut_core"/>
    <property type="match status" value="1"/>
</dbReference>
<dbReference type="PANTHER" id="PTHR33490:SF6">
    <property type="entry name" value="SLL1049 PROTEIN"/>
    <property type="match status" value="1"/>
</dbReference>
<feature type="domain" description="Transglutaminase-like" evidence="1">
    <location>
        <begin position="168"/>
        <end position="235"/>
    </location>
</feature>
<dbReference type="RefSeq" id="WP_173061948.1">
    <property type="nucleotide sequence ID" value="NZ_BAABGO010000042.1"/>
</dbReference>